<feature type="chain" id="PRO_5047010921" description="Peptidase C15, pyroglutamyl peptidase I-like protein" evidence="7">
    <location>
        <begin position="17"/>
        <end position="426"/>
    </location>
</feature>
<sequence>MSTSIALLRITPLVLSTCVLRFSMDQLLFLWVFLNPRLAKHANTVLPSYLDIFTTRKSYILSAFYPALIATGLANRYSTQPSPQASSSAAWWYDGGTLLALLHFAFAARLKGKAQAIIAVTAARKDGGATATAEKMLSWLHLHAFRSVFVDLPCMFCYAIAVMRCLRNAFDLTMATGESTTKVLVTGFGPFLDIAKNPSYEIVCRLPQTLPSGNVTIIAHPEPIPAAYHKIADVVPKLIADHEPDIIVHMGLAVERDYFAVESSALKEGYHEIPDIARRVFTRAENKTRFGKSSASLTTDLPLEEVVDSWKDSVAQARLRLPSSSSSSFPSGAGKAQGSGKKGTKGTKEKQEQRELDVRLSDDVGTYVCGFIYYLSLLEMEKKGKRRNTVFFHVPPLGTEDGVDIGVKVTESLIQALVDAITNKGT</sequence>
<evidence type="ECO:0000256" key="4">
    <source>
        <dbReference type="ARBA" id="ARBA00022801"/>
    </source>
</evidence>
<dbReference type="EMBL" id="JAQQWN010000005">
    <property type="protein sequence ID" value="KAK8085163.1"/>
    <property type="molecule type" value="Genomic_DNA"/>
</dbReference>
<dbReference type="PRINTS" id="PR00706">
    <property type="entry name" value="PYROGLUPTASE"/>
</dbReference>
<protein>
    <recommendedName>
        <fullName evidence="10">Peptidase C15, pyroglutamyl peptidase I-like protein</fullName>
    </recommendedName>
</protein>
<proteinExistence type="inferred from homology"/>
<name>A0ABR1WP12_9PEZI</name>
<dbReference type="InterPro" id="IPR000816">
    <property type="entry name" value="Peptidase_C15"/>
</dbReference>
<comment type="similarity">
    <text evidence="1">Belongs to the peptidase C15 family.</text>
</comment>
<dbReference type="InterPro" id="IPR036440">
    <property type="entry name" value="Peptidase_C15-like_sf"/>
</dbReference>
<dbReference type="Pfam" id="PF01470">
    <property type="entry name" value="Peptidase_C15"/>
    <property type="match status" value="1"/>
</dbReference>
<evidence type="ECO:0000313" key="8">
    <source>
        <dbReference type="EMBL" id="KAK8085163.1"/>
    </source>
</evidence>
<evidence type="ECO:0000256" key="6">
    <source>
        <dbReference type="SAM" id="MobiDB-lite"/>
    </source>
</evidence>
<accession>A0ABR1WP12</accession>
<keyword evidence="9" id="KW-1185">Reference proteome</keyword>
<dbReference type="Proteomes" id="UP001433268">
    <property type="component" value="Unassembled WGS sequence"/>
</dbReference>
<feature type="region of interest" description="Disordered" evidence="6">
    <location>
        <begin position="321"/>
        <end position="356"/>
    </location>
</feature>
<reference evidence="8 9" key="1">
    <citation type="submission" date="2023-01" db="EMBL/GenBank/DDBJ databases">
        <title>Analysis of 21 Apiospora genomes using comparative genomics revels a genus with tremendous synthesis potential of carbohydrate active enzymes and secondary metabolites.</title>
        <authorList>
            <person name="Sorensen T."/>
        </authorList>
    </citation>
    <scope>NUCLEOTIDE SEQUENCE [LARGE SCALE GENOMIC DNA]</scope>
    <source>
        <strain evidence="8 9">CBS 114990</strain>
    </source>
</reference>
<evidence type="ECO:0000256" key="7">
    <source>
        <dbReference type="SAM" id="SignalP"/>
    </source>
</evidence>
<keyword evidence="5" id="KW-0788">Thiol protease</keyword>
<dbReference type="SUPFAM" id="SSF53182">
    <property type="entry name" value="Pyrrolidone carboxyl peptidase (pyroglutamate aminopeptidase)"/>
    <property type="match status" value="1"/>
</dbReference>
<feature type="compositionally biased region" description="Low complexity" evidence="6">
    <location>
        <begin position="322"/>
        <end position="334"/>
    </location>
</feature>
<keyword evidence="3" id="KW-0645">Protease</keyword>
<keyword evidence="7" id="KW-0732">Signal</keyword>
<dbReference type="PANTHER" id="PTHR23402:SF1">
    <property type="entry name" value="PYROGLUTAMYL-PEPTIDASE I"/>
    <property type="match status" value="1"/>
</dbReference>
<comment type="caution">
    <text evidence="8">The sequence shown here is derived from an EMBL/GenBank/DDBJ whole genome shotgun (WGS) entry which is preliminary data.</text>
</comment>
<keyword evidence="2" id="KW-0963">Cytoplasm</keyword>
<dbReference type="PANTHER" id="PTHR23402">
    <property type="entry name" value="PROTEASE FAMILY C15 PYROGLUTAMYL-PEPTIDASE I-RELATED"/>
    <property type="match status" value="1"/>
</dbReference>
<dbReference type="GeneID" id="92043809"/>
<evidence type="ECO:0000256" key="2">
    <source>
        <dbReference type="ARBA" id="ARBA00022490"/>
    </source>
</evidence>
<evidence type="ECO:0000256" key="5">
    <source>
        <dbReference type="ARBA" id="ARBA00022807"/>
    </source>
</evidence>
<dbReference type="Gene3D" id="3.40.630.20">
    <property type="entry name" value="Peptidase C15, pyroglutamyl peptidase I-like"/>
    <property type="match status" value="1"/>
</dbReference>
<evidence type="ECO:0000313" key="9">
    <source>
        <dbReference type="Proteomes" id="UP001433268"/>
    </source>
</evidence>
<dbReference type="RefSeq" id="XP_066669672.1">
    <property type="nucleotide sequence ID" value="XM_066810749.1"/>
</dbReference>
<evidence type="ECO:0000256" key="3">
    <source>
        <dbReference type="ARBA" id="ARBA00022670"/>
    </source>
</evidence>
<dbReference type="InterPro" id="IPR016125">
    <property type="entry name" value="Peptidase_C15-like"/>
</dbReference>
<feature type="compositionally biased region" description="Basic and acidic residues" evidence="6">
    <location>
        <begin position="346"/>
        <end position="356"/>
    </location>
</feature>
<gene>
    <name evidence="8" type="ORF">PG997_006434</name>
</gene>
<keyword evidence="4" id="KW-0378">Hydrolase</keyword>
<evidence type="ECO:0000256" key="1">
    <source>
        <dbReference type="ARBA" id="ARBA00006641"/>
    </source>
</evidence>
<evidence type="ECO:0008006" key="10">
    <source>
        <dbReference type="Google" id="ProtNLM"/>
    </source>
</evidence>
<organism evidence="8 9">
    <name type="scientific">Apiospora hydei</name>
    <dbReference type="NCBI Taxonomy" id="1337664"/>
    <lineage>
        <taxon>Eukaryota</taxon>
        <taxon>Fungi</taxon>
        <taxon>Dikarya</taxon>
        <taxon>Ascomycota</taxon>
        <taxon>Pezizomycotina</taxon>
        <taxon>Sordariomycetes</taxon>
        <taxon>Xylariomycetidae</taxon>
        <taxon>Amphisphaeriales</taxon>
        <taxon>Apiosporaceae</taxon>
        <taxon>Apiospora</taxon>
    </lineage>
</organism>
<feature type="signal peptide" evidence="7">
    <location>
        <begin position="1"/>
        <end position="16"/>
    </location>
</feature>